<keyword evidence="2" id="KW-1133">Transmembrane helix</keyword>
<evidence type="ECO:0000256" key="2">
    <source>
        <dbReference type="SAM" id="Phobius"/>
    </source>
</evidence>
<keyword evidence="1 2" id="KW-0812">Transmembrane</keyword>
<sequence length="64" mass="7029">MALVLKFLPVGVFYAIWSGLGTAMIAMMGRLVFDQLPGFPAYLGTALILIEILVIPFFSKTARH</sequence>
<dbReference type="Gene3D" id="1.10.3730.20">
    <property type="match status" value="1"/>
</dbReference>
<organism evidence="3 4">
    <name type="scientific">Roseovarius litorisediminis</name>
    <dbReference type="NCBI Taxonomy" id="1312363"/>
    <lineage>
        <taxon>Bacteria</taxon>
        <taxon>Pseudomonadati</taxon>
        <taxon>Pseudomonadota</taxon>
        <taxon>Alphaproteobacteria</taxon>
        <taxon>Rhodobacterales</taxon>
        <taxon>Roseobacteraceae</taxon>
        <taxon>Roseovarius</taxon>
    </lineage>
</organism>
<comment type="similarity">
    <text evidence="1">Belongs to the drug/metabolite transporter (DMT) superfamily. Small multidrug resistance (SMR) (TC 2.A.7.1) family.</text>
</comment>
<dbReference type="Proteomes" id="UP000193827">
    <property type="component" value="Unassembled WGS sequence"/>
</dbReference>
<dbReference type="GO" id="GO:0022857">
    <property type="term" value="F:transmembrane transporter activity"/>
    <property type="evidence" value="ECO:0007669"/>
    <property type="project" value="InterPro"/>
</dbReference>
<evidence type="ECO:0000313" key="3">
    <source>
        <dbReference type="EMBL" id="SLN49184.1"/>
    </source>
</evidence>
<reference evidence="3 4" key="1">
    <citation type="submission" date="2017-03" db="EMBL/GenBank/DDBJ databases">
        <authorList>
            <person name="Afonso C.L."/>
            <person name="Miller P.J."/>
            <person name="Scott M.A."/>
            <person name="Spackman E."/>
            <person name="Goraichik I."/>
            <person name="Dimitrov K.M."/>
            <person name="Suarez D.L."/>
            <person name="Swayne D.E."/>
        </authorList>
    </citation>
    <scope>NUCLEOTIDE SEQUENCE [LARGE SCALE GENOMIC DNA]</scope>
    <source>
        <strain evidence="3 4">CECT 8287</strain>
    </source>
</reference>
<dbReference type="EMBL" id="FWFL01000006">
    <property type="protein sequence ID" value="SLN49184.1"/>
    <property type="molecule type" value="Genomic_DNA"/>
</dbReference>
<keyword evidence="2" id="KW-0472">Membrane</keyword>
<protein>
    <submittedName>
        <fullName evidence="3">Multidrug transporter EmrE</fullName>
    </submittedName>
</protein>
<name>A0A1Y5T0D0_9RHOB</name>
<dbReference type="AlphaFoldDB" id="A0A1Y5T0D0"/>
<gene>
    <name evidence="3" type="primary">emrE</name>
    <name evidence="3" type="ORF">PEL8287_02568</name>
</gene>
<dbReference type="InterPro" id="IPR037185">
    <property type="entry name" value="EmrE-like"/>
</dbReference>
<evidence type="ECO:0000256" key="1">
    <source>
        <dbReference type="RuleBase" id="RU003942"/>
    </source>
</evidence>
<accession>A0A1Y5T0D0</accession>
<dbReference type="Pfam" id="PF00893">
    <property type="entry name" value="Multi_Drug_Res"/>
    <property type="match status" value="1"/>
</dbReference>
<feature type="transmembrane region" description="Helical" evidence="2">
    <location>
        <begin position="39"/>
        <end position="58"/>
    </location>
</feature>
<evidence type="ECO:0000313" key="4">
    <source>
        <dbReference type="Proteomes" id="UP000193827"/>
    </source>
</evidence>
<feature type="transmembrane region" description="Helical" evidence="2">
    <location>
        <begin position="12"/>
        <end position="33"/>
    </location>
</feature>
<keyword evidence="4" id="KW-1185">Reference proteome</keyword>
<proteinExistence type="inferred from homology"/>
<dbReference type="SUPFAM" id="SSF103481">
    <property type="entry name" value="Multidrug resistance efflux transporter EmrE"/>
    <property type="match status" value="1"/>
</dbReference>
<dbReference type="GO" id="GO:0005886">
    <property type="term" value="C:plasma membrane"/>
    <property type="evidence" value="ECO:0007669"/>
    <property type="project" value="UniProtKB-SubCell"/>
</dbReference>
<comment type="subcellular location">
    <subcellularLocation>
        <location evidence="1">Cell membrane</location>
        <topology evidence="1">Multi-pass membrane protein</topology>
    </subcellularLocation>
</comment>
<dbReference type="InterPro" id="IPR045324">
    <property type="entry name" value="Small_multidrug_res"/>
</dbReference>